<evidence type="ECO:0000256" key="5">
    <source>
        <dbReference type="SAM" id="MobiDB-lite"/>
    </source>
</evidence>
<dbReference type="PANTHER" id="PTHR12875:SF0">
    <property type="entry name" value="GOLGI TO ER TRAFFIC PROTEIN 4 HOMOLOG"/>
    <property type="match status" value="1"/>
</dbReference>
<dbReference type="Gene3D" id="1.25.40.10">
    <property type="entry name" value="Tetratricopeptide repeat domain"/>
    <property type="match status" value="1"/>
</dbReference>
<dbReference type="GO" id="GO:0005829">
    <property type="term" value="C:cytosol"/>
    <property type="evidence" value="ECO:0007669"/>
    <property type="project" value="UniProtKB-SubCell"/>
</dbReference>
<comment type="subcellular location">
    <subcellularLocation>
        <location evidence="1">Cytoplasm</location>
        <location evidence="1">Cytosol</location>
    </subcellularLocation>
</comment>
<dbReference type="InterPro" id="IPR007317">
    <property type="entry name" value="GET4"/>
</dbReference>
<gene>
    <name evidence="6" type="primary">get4</name>
</gene>
<dbReference type="PANTHER" id="PTHR12875">
    <property type="entry name" value="GOLGI TO ER TRAFFIC PROTEIN 4 HOMOLOG"/>
    <property type="match status" value="1"/>
</dbReference>
<feature type="region of interest" description="Disordered" evidence="5">
    <location>
        <begin position="1"/>
        <end position="22"/>
    </location>
</feature>
<dbReference type="Bgee" id="ENSXETG00000021638">
    <property type="expression patterns" value="Expressed in skeletal muscle tissue and 13 other cell types or tissues"/>
</dbReference>
<evidence type="ECO:0000256" key="3">
    <source>
        <dbReference type="ARBA" id="ARBA00022448"/>
    </source>
</evidence>
<dbReference type="Xenbase" id="XB-GENE-975153">
    <property type="gene designation" value="get4"/>
</dbReference>
<dbReference type="Ensembl" id="ENSXETT00000098883">
    <property type="protein sequence ID" value="ENSXETP00000076987"/>
    <property type="gene ID" value="ENSXETG00000021638"/>
</dbReference>
<reference evidence="6" key="2">
    <citation type="submission" date="2020-05" db="UniProtKB">
        <authorList>
            <consortium name="Ensembl"/>
        </authorList>
    </citation>
    <scope>IDENTIFICATION</scope>
</reference>
<protein>
    <submittedName>
        <fullName evidence="6">Golgi to ER traffic protein 4 homolog</fullName>
    </submittedName>
</protein>
<name>A0A6I8QUA8_XENTR</name>
<feature type="compositionally biased region" description="Acidic residues" evidence="5">
    <location>
        <begin position="306"/>
        <end position="316"/>
    </location>
</feature>
<keyword evidence="3" id="KW-0813">Transport</keyword>
<proteinExistence type="inferred from homology"/>
<dbReference type="InterPro" id="IPR011990">
    <property type="entry name" value="TPR-like_helical_dom_sf"/>
</dbReference>
<accession>A0A6I8QUA8</accession>
<sequence length="324" mass="36648">MAAAMAEQDGSKGSARNRGGVQRVEGKLRASVEKGDYYEAHQMYRTLFFRYMSQSKHIEARELMYSGALLFFSHSQVRTPANLYYTVSAIQRCFIQISLFILENLAKLFSLMDPNSPERVAFVSRALKWSSGGSGKFGHPKLHQFLAITLWKEQNYYESRYHFLHSSDGEGCANMLVEYSSTRGYRSEVDMFVAQAVLQFLCLKNKTSASVVFTTYTQKHPSIERGPPFVQPLLNFIWFLLLAVEGGKLTVFTVLCEQYQPSLKRDPMYNEYLDRIGQLFFGVPPKQSSSYGGLLGNLLNSLMGSGEDDDVEDGQEDSSPIELD</sequence>
<dbReference type="FunFam" id="1.25.40.10:FF:000060">
    <property type="entry name" value="Golgi to ER traffic protein 4 homolog"/>
    <property type="match status" value="1"/>
</dbReference>
<evidence type="ECO:0000256" key="1">
    <source>
        <dbReference type="ARBA" id="ARBA00004514"/>
    </source>
</evidence>
<comment type="similarity">
    <text evidence="2">Belongs to the GET4 family.</text>
</comment>
<evidence type="ECO:0000313" key="6">
    <source>
        <dbReference type="Ensembl" id="ENSXETP00000076987"/>
    </source>
</evidence>
<reference evidence="6" key="1">
    <citation type="journal article" date="2010" name="Science">
        <title>The genome of the Western clawed frog Xenopus tropicalis.</title>
        <authorList>
            <person name="Hellsten U."/>
            <person name="Harland R.M."/>
            <person name="Gilchrist M.J."/>
            <person name="Hendrix D."/>
            <person name="Jurka J."/>
            <person name="Kapitonov V."/>
            <person name="Ovcharenko I."/>
            <person name="Putnam N.H."/>
            <person name="Shu S."/>
            <person name="Taher L."/>
            <person name="Blitz I.L."/>
            <person name="Blumberg B."/>
            <person name="Dichmann D.S."/>
            <person name="Dubchak I."/>
            <person name="Amaya E."/>
            <person name="Detter J.C."/>
            <person name="Fletcher R."/>
            <person name="Gerhard D.S."/>
            <person name="Goodstein D."/>
            <person name="Graves T."/>
            <person name="Grigoriev I.V."/>
            <person name="Grimwood J."/>
            <person name="Kawashima T."/>
            <person name="Lindquist E."/>
            <person name="Lucas S.M."/>
            <person name="Mead P.E."/>
            <person name="Mitros T."/>
            <person name="Ogino H."/>
            <person name="Ohta Y."/>
            <person name="Poliakov A.V."/>
            <person name="Pollet N."/>
            <person name="Robert J."/>
            <person name="Salamov A."/>
            <person name="Sater A.K."/>
            <person name="Schmutz J."/>
            <person name="Terry A."/>
            <person name="Vize P.D."/>
            <person name="Warren W.C."/>
            <person name="Wells D."/>
            <person name="Wills A."/>
            <person name="Wilson R.K."/>
            <person name="Zimmerman L.B."/>
            <person name="Zorn A.M."/>
            <person name="Grainger R."/>
            <person name="Grammer T."/>
            <person name="Khokha M.K."/>
            <person name="Richardson P.M."/>
            <person name="Rokhsar D.S."/>
        </authorList>
    </citation>
    <scope>NUCLEOTIDE SEQUENCE [LARGE SCALE GENOMIC DNA]</scope>
    <source>
        <strain evidence="6">Nigerian</strain>
    </source>
</reference>
<organism evidence="6">
    <name type="scientific">Xenopus tropicalis</name>
    <name type="common">Western clawed frog</name>
    <name type="synonym">Silurana tropicalis</name>
    <dbReference type="NCBI Taxonomy" id="8364"/>
    <lineage>
        <taxon>Eukaryota</taxon>
        <taxon>Metazoa</taxon>
        <taxon>Chordata</taxon>
        <taxon>Craniata</taxon>
        <taxon>Vertebrata</taxon>
        <taxon>Euteleostomi</taxon>
        <taxon>Amphibia</taxon>
        <taxon>Batrachia</taxon>
        <taxon>Anura</taxon>
        <taxon>Pipoidea</taxon>
        <taxon>Pipidae</taxon>
        <taxon>Xenopodinae</taxon>
        <taxon>Xenopus</taxon>
        <taxon>Silurana</taxon>
    </lineage>
</organism>
<dbReference type="GeneTree" id="ENSGT00390000015750"/>
<feature type="region of interest" description="Disordered" evidence="5">
    <location>
        <begin position="305"/>
        <end position="324"/>
    </location>
</feature>
<dbReference type="Pfam" id="PF04190">
    <property type="entry name" value="GET4"/>
    <property type="match status" value="1"/>
</dbReference>
<evidence type="ECO:0000256" key="2">
    <source>
        <dbReference type="ARBA" id="ARBA00005351"/>
    </source>
</evidence>
<keyword evidence="4" id="KW-0963">Cytoplasm</keyword>
<dbReference type="AlphaFoldDB" id="A0A6I8QUA8"/>
<dbReference type="GO" id="GO:0045048">
    <property type="term" value="P:protein insertion into ER membrane"/>
    <property type="evidence" value="ECO:0007669"/>
    <property type="project" value="InterPro"/>
</dbReference>
<evidence type="ECO:0000256" key="4">
    <source>
        <dbReference type="ARBA" id="ARBA00022490"/>
    </source>
</evidence>